<proteinExistence type="predicted"/>
<feature type="domain" description="Mub B2-like" evidence="2">
    <location>
        <begin position="106"/>
        <end position="196"/>
    </location>
</feature>
<evidence type="ECO:0000313" key="4">
    <source>
        <dbReference type="Proteomes" id="UP000009320"/>
    </source>
</evidence>
<dbReference type="STRING" id="1423758.FC41_GL001754"/>
<dbReference type="InterPro" id="IPR041495">
    <property type="entry name" value="Mub_B2"/>
</dbReference>
<dbReference type="Pfam" id="PF17966">
    <property type="entry name" value="Muc_B2"/>
    <property type="match status" value="1"/>
</dbReference>
<name>I7L9T4_9LACO</name>
<dbReference type="AlphaFoldDB" id="I7L9T4"/>
<sequence>MAWFKKNRQKAVINFIDLDNDLMSIATSAELTGKSGEIVDYDPSQEIKDLQGKGYVLVRNQFNGNGQVPKYTDDTEVYLISFKHGERKVNPDHPLTKIDSEEYVHPIHFTVKFEGTPTKVRDHVQTINRFRTLTADRITNKQIPNGQFDTDWQLEADKFDDFELPVLPGAHTNKKVIPGPAVGDKDITITAQYEPNGHLIPVDENGDEIMNVGPYQFASDKDDPTKVAENQIVPDIDGYTHDQEVISPKDPGKDMPVIYKKVVEPEPEVNEPDTSADLNTVKLGQFQDVNSPSMPDTKQAAQTMGMDEYVDEKGIERRSDEQMAIINFIDLDNNGKQITSSGPLYGLPGEVINNLYSTKVPMKAIERAGFEVVFNNFDGEGQEQKFNNNHLLTQIFTVGLRHKNSKYNQDVSDTQLDAAELAHRQALVRDKINNFDPNSATNENETAAIITVANATMQLLSMFIDKNQQEAQAKATNVADETTNTDQEENN</sequence>
<dbReference type="GeneID" id="82846901"/>
<organism evidence="3 4">
    <name type="scientific">Lactobacillus hominis DSM 23910 = CRBIP 24.179</name>
    <dbReference type="NCBI Taxonomy" id="1423758"/>
    <lineage>
        <taxon>Bacteria</taxon>
        <taxon>Bacillati</taxon>
        <taxon>Bacillota</taxon>
        <taxon>Bacilli</taxon>
        <taxon>Lactobacillales</taxon>
        <taxon>Lactobacillaceae</taxon>
        <taxon>Lactobacillus</taxon>
    </lineage>
</organism>
<comment type="caution">
    <text evidence="3">The sequence shown here is derived from an EMBL/GenBank/DDBJ whole genome shotgun (WGS) entry which is preliminary data.</text>
</comment>
<evidence type="ECO:0000259" key="1">
    <source>
        <dbReference type="Pfam" id="PF17965"/>
    </source>
</evidence>
<accession>I7L9T4</accession>
<dbReference type="InterPro" id="IPR041558">
    <property type="entry name" value="MucBP_2"/>
</dbReference>
<feature type="domain" description="Mucin binding" evidence="1">
    <location>
        <begin position="322"/>
        <end position="402"/>
    </location>
</feature>
<dbReference type="PATRIC" id="fig|1423758.3.peg.1788"/>
<feature type="domain" description="Mucin binding" evidence="1">
    <location>
        <begin position="9"/>
        <end position="84"/>
    </location>
</feature>
<gene>
    <name evidence="3" type="ORF">BN55_09670</name>
</gene>
<dbReference type="Gene3D" id="3.10.20.470">
    <property type="match status" value="2"/>
</dbReference>
<dbReference type="Gene3D" id="2.60.40.4300">
    <property type="match status" value="1"/>
</dbReference>
<dbReference type="EMBL" id="CAKE01000005">
    <property type="protein sequence ID" value="CCI81664.1"/>
    <property type="molecule type" value="Genomic_DNA"/>
</dbReference>
<keyword evidence="4" id="KW-1185">Reference proteome</keyword>
<evidence type="ECO:0000259" key="2">
    <source>
        <dbReference type="Pfam" id="PF17966"/>
    </source>
</evidence>
<evidence type="ECO:0000313" key="3">
    <source>
        <dbReference type="EMBL" id="CCI81664.1"/>
    </source>
</evidence>
<dbReference type="RefSeq" id="WP_008470507.1">
    <property type="nucleotide sequence ID" value="NZ_AYZP01000007.1"/>
</dbReference>
<protein>
    <submittedName>
        <fullName evidence="3">Cell surface protein</fullName>
    </submittedName>
</protein>
<dbReference type="Pfam" id="PF17965">
    <property type="entry name" value="MucBP_2"/>
    <property type="match status" value="2"/>
</dbReference>
<dbReference type="eggNOG" id="COG4932">
    <property type="taxonomic scope" value="Bacteria"/>
</dbReference>
<reference evidence="3 4" key="1">
    <citation type="submission" date="2012-06" db="EMBL/GenBank/DDBJ databases">
        <title>Draft Genome Sequence of Lactobacillus hominis Strain CRBIP 24.179T, isolated from human intestine.</title>
        <authorList>
            <person name="Cousin S."/>
            <person name="Ma L."/>
            <person name="Bizet C."/>
            <person name="Loux V."/>
            <person name="Bouchier C."/>
            <person name="Clermont D."/>
            <person name="Creno S."/>
        </authorList>
    </citation>
    <scope>NUCLEOTIDE SEQUENCE [LARGE SCALE GENOMIC DNA]</scope>
    <source>
        <strain evidence="4">CRBIP 24.179T</strain>
    </source>
</reference>
<dbReference type="Proteomes" id="UP000009320">
    <property type="component" value="Unassembled WGS sequence"/>
</dbReference>